<dbReference type="SUPFAM" id="SSF52058">
    <property type="entry name" value="L domain-like"/>
    <property type="match status" value="2"/>
</dbReference>
<evidence type="ECO:0000256" key="17">
    <source>
        <dbReference type="ARBA" id="ARBA00047899"/>
    </source>
</evidence>
<dbReference type="Proteomes" id="UP000327157">
    <property type="component" value="Unassembled WGS sequence"/>
</dbReference>
<dbReference type="InterPro" id="IPR017441">
    <property type="entry name" value="Protein_kinase_ATP_BS"/>
</dbReference>
<dbReference type="Gene3D" id="1.10.510.10">
    <property type="entry name" value="Transferase(Phosphotransferase) domain 1"/>
    <property type="match status" value="1"/>
</dbReference>
<sequence>MGFEFWSSEIVFVLLLGFLALNCFTRFESNAQILPLEEVKTLETISRKLRNPHWKNISQSSCQDGGAGFFKYFADQIFSNVTCKCSFPNNTCHVTVIEMKGLNLTGVIPEEFGNLTQLEKIDFTRNYISGSIPASLSRSPIRFLYLLGNRLSGLIPSDDFTLLRELDLKDNQFEGPLPQNLGRLTQLERILLSGNNFTGTIPESYRNLKNLIDFRIGGSQLSGKIPEFIGNWSKLQKLDLQGASLEGPIPYTISSLKYVKELMISDLHGPSMPFPTLRYMKDIQIVIMRNCSISGTIPNYLGEDLSFNKLTGEIPQTIERASHISFMSLSNNILTGEVPIWILQSKRYRNLVSSHTSAENLWCLKKDLPCSSKPKYHSIFINCGGRKMKFDGHTYEEDLSSFGPSDFVSLAQKWGYSSTGVDMSNLDANYIATSLNITRPDLYQTARIAPLSLKYYGLCMLKGNYKVRLYFSEIMFTDDQTFSSLGKRLFDISIQGNLVLKDFNIMEEARGVGKGIVREFDNVTVIGSTLEIHLYWAGKGTTAIPHTGVYGPLISAVSVTPSTMVGIGCAIAVIIIAIVLLALVILWKRGLLGRQKTLEDDLKGVELQTRKFTYTQLKDATTNFDQANKIGEGGFGTVYKGILADGTLIAVKQLSSKSKQGNREFVNEIGMISALQHPHLVNLYGCCIDGNQLYLVYEYMENNSVSHALFGAEEGHLKLDWPTRHNICVGIAKGLAYLHEESSLKVIHRDIKVTNVLLDRHLNPKISDFGLAKLAEEDKTHISTRAAGTFGYMAPEYALRGHLTDKADVYSFGIVVLEIISGKKNSTQQTNAEGFYILDWAHVLKSEGNLMNLVDPKLSSEFNSEEIMATINVALHCCNSTSKLRPTMSAVVSMLEGKAAVEEFVLDPNPSTSDEMDPTVKKLFQFCLRGGAGSVEGPSNDSFAALDDIHPFNPHSGRQDDRKGRKWHSF</sequence>
<dbReference type="FunFam" id="3.80.10.10:FF:000041">
    <property type="entry name" value="LRR receptor-like serine/threonine-protein kinase ERECTA"/>
    <property type="match status" value="1"/>
</dbReference>
<keyword evidence="10 19" id="KW-0547">Nucleotide-binding</keyword>
<dbReference type="GO" id="GO:0016020">
    <property type="term" value="C:membrane"/>
    <property type="evidence" value="ECO:0007669"/>
    <property type="project" value="UniProtKB-SubCell"/>
</dbReference>
<evidence type="ECO:0000256" key="5">
    <source>
        <dbReference type="ARBA" id="ARBA00022614"/>
    </source>
</evidence>
<dbReference type="PANTHER" id="PTHR48006">
    <property type="entry name" value="LEUCINE-RICH REPEAT-CONTAINING PROTEIN DDB_G0281931-RELATED"/>
    <property type="match status" value="1"/>
</dbReference>
<dbReference type="GO" id="GO:0005524">
    <property type="term" value="F:ATP binding"/>
    <property type="evidence" value="ECO:0007669"/>
    <property type="project" value="UniProtKB-UniRule"/>
</dbReference>
<comment type="catalytic activity">
    <reaction evidence="17">
        <text>L-threonyl-[protein] + ATP = O-phospho-L-threonyl-[protein] + ADP + H(+)</text>
        <dbReference type="Rhea" id="RHEA:46608"/>
        <dbReference type="Rhea" id="RHEA-COMP:11060"/>
        <dbReference type="Rhea" id="RHEA-COMP:11605"/>
        <dbReference type="ChEBI" id="CHEBI:15378"/>
        <dbReference type="ChEBI" id="CHEBI:30013"/>
        <dbReference type="ChEBI" id="CHEBI:30616"/>
        <dbReference type="ChEBI" id="CHEBI:61977"/>
        <dbReference type="ChEBI" id="CHEBI:456216"/>
        <dbReference type="EC" id="2.7.11.1"/>
    </reaction>
</comment>
<organism evidence="23 24">
    <name type="scientific">Pyrus ussuriensis x Pyrus communis</name>
    <dbReference type="NCBI Taxonomy" id="2448454"/>
    <lineage>
        <taxon>Eukaryota</taxon>
        <taxon>Viridiplantae</taxon>
        <taxon>Streptophyta</taxon>
        <taxon>Embryophyta</taxon>
        <taxon>Tracheophyta</taxon>
        <taxon>Spermatophyta</taxon>
        <taxon>Magnoliopsida</taxon>
        <taxon>eudicotyledons</taxon>
        <taxon>Gunneridae</taxon>
        <taxon>Pentapetalae</taxon>
        <taxon>rosids</taxon>
        <taxon>fabids</taxon>
        <taxon>Rosales</taxon>
        <taxon>Rosaceae</taxon>
        <taxon>Amygdaloideae</taxon>
        <taxon>Maleae</taxon>
        <taxon>Pyrus</taxon>
    </lineage>
</organism>
<dbReference type="Gene3D" id="3.30.200.20">
    <property type="entry name" value="Phosphorylase Kinase, domain 1"/>
    <property type="match status" value="1"/>
</dbReference>
<evidence type="ECO:0000313" key="24">
    <source>
        <dbReference type="Proteomes" id="UP000327157"/>
    </source>
</evidence>
<reference evidence="23 24" key="1">
    <citation type="submission" date="2019-09" db="EMBL/GenBank/DDBJ databases">
        <authorList>
            <person name="Ou C."/>
        </authorList>
    </citation>
    <scope>NUCLEOTIDE SEQUENCE [LARGE SCALE GENOMIC DNA]</scope>
    <source>
        <strain evidence="23">S2</strain>
        <tissue evidence="23">Leaf</tissue>
    </source>
</reference>
<keyword evidence="4" id="KW-0597">Phosphoprotein</keyword>
<keyword evidence="3" id="KW-0723">Serine/threonine-protein kinase</keyword>
<evidence type="ECO:0000259" key="22">
    <source>
        <dbReference type="PROSITE" id="PS50011"/>
    </source>
</evidence>
<dbReference type="Gene3D" id="2.60.120.430">
    <property type="entry name" value="Galactose-binding lectin"/>
    <property type="match status" value="1"/>
</dbReference>
<evidence type="ECO:0000256" key="8">
    <source>
        <dbReference type="ARBA" id="ARBA00022729"/>
    </source>
</evidence>
<dbReference type="InterPro" id="IPR008271">
    <property type="entry name" value="Ser/Thr_kinase_AS"/>
</dbReference>
<dbReference type="InterPro" id="IPR000719">
    <property type="entry name" value="Prot_kinase_dom"/>
</dbReference>
<comment type="subcellular location">
    <subcellularLocation>
        <location evidence="1">Membrane</location>
        <topology evidence="1">Single-pass type I membrane protein</topology>
    </subcellularLocation>
</comment>
<keyword evidence="8" id="KW-0732">Signal</keyword>
<evidence type="ECO:0000256" key="1">
    <source>
        <dbReference type="ARBA" id="ARBA00004479"/>
    </source>
</evidence>
<reference evidence="23 24" key="2">
    <citation type="submission" date="2019-11" db="EMBL/GenBank/DDBJ databases">
        <title>A de novo genome assembly of a pear dwarfing rootstock.</title>
        <authorList>
            <person name="Wang F."/>
            <person name="Wang J."/>
            <person name="Li S."/>
            <person name="Zhang Y."/>
            <person name="Fang M."/>
            <person name="Ma L."/>
            <person name="Zhao Y."/>
            <person name="Jiang S."/>
        </authorList>
    </citation>
    <scope>NUCLEOTIDE SEQUENCE [LARGE SCALE GENOMIC DNA]</scope>
    <source>
        <strain evidence="23">S2</strain>
        <tissue evidence="23">Leaf</tissue>
    </source>
</reference>
<dbReference type="Pfam" id="PF00069">
    <property type="entry name" value="Pkinase"/>
    <property type="match status" value="1"/>
</dbReference>
<dbReference type="SMART" id="SM00220">
    <property type="entry name" value="S_TKc"/>
    <property type="match status" value="1"/>
</dbReference>
<dbReference type="SUPFAM" id="SSF56112">
    <property type="entry name" value="Protein kinase-like (PK-like)"/>
    <property type="match status" value="1"/>
</dbReference>
<evidence type="ECO:0000256" key="20">
    <source>
        <dbReference type="SAM" id="MobiDB-lite"/>
    </source>
</evidence>
<evidence type="ECO:0000256" key="9">
    <source>
        <dbReference type="ARBA" id="ARBA00022737"/>
    </source>
</evidence>
<evidence type="ECO:0000256" key="14">
    <source>
        <dbReference type="ARBA" id="ARBA00023136"/>
    </source>
</evidence>
<keyword evidence="9" id="KW-0677">Repeat</keyword>
<evidence type="ECO:0000256" key="21">
    <source>
        <dbReference type="SAM" id="Phobius"/>
    </source>
</evidence>
<evidence type="ECO:0000256" key="2">
    <source>
        <dbReference type="ARBA" id="ARBA00012513"/>
    </source>
</evidence>
<comment type="catalytic activity">
    <reaction evidence="18">
        <text>L-seryl-[protein] + ATP = O-phospho-L-seryl-[protein] + ADP + H(+)</text>
        <dbReference type="Rhea" id="RHEA:17989"/>
        <dbReference type="Rhea" id="RHEA-COMP:9863"/>
        <dbReference type="Rhea" id="RHEA-COMP:11604"/>
        <dbReference type="ChEBI" id="CHEBI:15378"/>
        <dbReference type="ChEBI" id="CHEBI:29999"/>
        <dbReference type="ChEBI" id="CHEBI:30616"/>
        <dbReference type="ChEBI" id="CHEBI:83421"/>
        <dbReference type="ChEBI" id="CHEBI:456216"/>
        <dbReference type="EC" id="2.7.11.1"/>
    </reaction>
</comment>
<keyword evidence="5" id="KW-0433">Leucine-rich repeat</keyword>
<evidence type="ECO:0000256" key="3">
    <source>
        <dbReference type="ARBA" id="ARBA00022527"/>
    </source>
</evidence>
<name>A0A5N5HBP3_9ROSA</name>
<dbReference type="CDD" id="cd14066">
    <property type="entry name" value="STKc_IRAK"/>
    <property type="match status" value="1"/>
</dbReference>
<dbReference type="GO" id="GO:0004674">
    <property type="term" value="F:protein serine/threonine kinase activity"/>
    <property type="evidence" value="ECO:0007669"/>
    <property type="project" value="UniProtKB-KW"/>
</dbReference>
<evidence type="ECO:0000313" key="23">
    <source>
        <dbReference type="EMBL" id="KAB2623542.1"/>
    </source>
</evidence>
<keyword evidence="11 23" id="KW-0418">Kinase</keyword>
<protein>
    <recommendedName>
        <fullName evidence="2">non-specific serine/threonine protein kinase</fullName>
        <ecNumber evidence="2">2.7.11.1</ecNumber>
    </recommendedName>
</protein>
<feature type="domain" description="Protein kinase" evidence="22">
    <location>
        <begin position="624"/>
        <end position="905"/>
    </location>
</feature>
<dbReference type="InterPro" id="IPR001611">
    <property type="entry name" value="Leu-rich_rpt"/>
</dbReference>
<dbReference type="FunFam" id="3.30.200.20:FF:000217">
    <property type="entry name" value="probable LRR receptor-like serine/threonine-protein kinase At1g53430"/>
    <property type="match status" value="1"/>
</dbReference>
<feature type="region of interest" description="Disordered" evidence="20">
    <location>
        <begin position="945"/>
        <end position="970"/>
    </location>
</feature>
<dbReference type="OrthoDB" id="4062651at2759"/>
<dbReference type="PROSITE" id="PS50011">
    <property type="entry name" value="PROTEIN_KINASE_DOM"/>
    <property type="match status" value="1"/>
</dbReference>
<accession>A0A5N5HBP3</accession>
<dbReference type="PROSITE" id="PS00108">
    <property type="entry name" value="PROTEIN_KINASE_ST"/>
    <property type="match status" value="1"/>
</dbReference>
<evidence type="ECO:0000256" key="13">
    <source>
        <dbReference type="ARBA" id="ARBA00022989"/>
    </source>
</evidence>
<proteinExistence type="predicted"/>
<dbReference type="EMBL" id="SMOL01000214">
    <property type="protein sequence ID" value="KAB2623542.1"/>
    <property type="molecule type" value="Genomic_DNA"/>
</dbReference>
<keyword evidence="15 23" id="KW-0675">Receptor</keyword>
<dbReference type="FunFam" id="1.10.510.10:FF:000044">
    <property type="entry name" value="Putative LRR receptor-like serine/threonine-protein kinase"/>
    <property type="match status" value="1"/>
</dbReference>
<dbReference type="InterPro" id="IPR032675">
    <property type="entry name" value="LRR_dom_sf"/>
</dbReference>
<evidence type="ECO:0000256" key="15">
    <source>
        <dbReference type="ARBA" id="ARBA00023170"/>
    </source>
</evidence>
<evidence type="ECO:0000256" key="7">
    <source>
        <dbReference type="ARBA" id="ARBA00022692"/>
    </source>
</evidence>
<gene>
    <name evidence="23" type="ORF">D8674_038834</name>
</gene>
<dbReference type="PANTHER" id="PTHR48006:SF60">
    <property type="entry name" value="PROTEIN KINASE DOMAIN-CONTAINING PROTEIN"/>
    <property type="match status" value="1"/>
</dbReference>
<dbReference type="Pfam" id="PF11721">
    <property type="entry name" value="Malectin"/>
    <property type="match status" value="1"/>
</dbReference>
<dbReference type="Pfam" id="PF00560">
    <property type="entry name" value="LRR_1"/>
    <property type="match status" value="2"/>
</dbReference>
<evidence type="ECO:0000256" key="19">
    <source>
        <dbReference type="PROSITE-ProRule" id="PRU10141"/>
    </source>
</evidence>
<feature type="binding site" evidence="19">
    <location>
        <position position="652"/>
    </location>
    <ligand>
        <name>ATP</name>
        <dbReference type="ChEBI" id="CHEBI:30616"/>
    </ligand>
</feature>
<dbReference type="FunFam" id="2.60.120.430:FF:000004">
    <property type="entry name" value="Putative leucine-rich repeat receptor-like serine/threonine-protein kinase"/>
    <property type="match status" value="1"/>
</dbReference>
<keyword evidence="24" id="KW-1185">Reference proteome</keyword>
<evidence type="ECO:0000256" key="6">
    <source>
        <dbReference type="ARBA" id="ARBA00022679"/>
    </source>
</evidence>
<dbReference type="EC" id="2.7.11.1" evidence="2"/>
<dbReference type="AlphaFoldDB" id="A0A5N5HBP3"/>
<keyword evidence="6" id="KW-0808">Transferase</keyword>
<dbReference type="InterPro" id="IPR011009">
    <property type="entry name" value="Kinase-like_dom_sf"/>
</dbReference>
<comment type="caution">
    <text evidence="23">The sequence shown here is derived from an EMBL/GenBank/DDBJ whole genome shotgun (WGS) entry which is preliminary data.</text>
</comment>
<keyword evidence="12 19" id="KW-0067">ATP-binding</keyword>
<evidence type="ECO:0000256" key="11">
    <source>
        <dbReference type="ARBA" id="ARBA00022777"/>
    </source>
</evidence>
<dbReference type="PROSITE" id="PS00107">
    <property type="entry name" value="PROTEIN_KINASE_ATP"/>
    <property type="match status" value="1"/>
</dbReference>
<evidence type="ECO:0000256" key="12">
    <source>
        <dbReference type="ARBA" id="ARBA00022840"/>
    </source>
</evidence>
<dbReference type="InterPro" id="IPR021720">
    <property type="entry name" value="Malectin_dom"/>
</dbReference>
<keyword evidence="14 21" id="KW-0472">Membrane</keyword>
<feature type="transmembrane region" description="Helical" evidence="21">
    <location>
        <begin position="564"/>
        <end position="587"/>
    </location>
</feature>
<keyword evidence="16" id="KW-0325">Glycoprotein</keyword>
<dbReference type="InterPro" id="IPR051824">
    <property type="entry name" value="LRR_Rcpt-Like_S/T_Kinase"/>
</dbReference>
<keyword evidence="7 21" id="KW-0812">Transmembrane</keyword>
<evidence type="ECO:0000256" key="10">
    <source>
        <dbReference type="ARBA" id="ARBA00022741"/>
    </source>
</evidence>
<keyword evidence="13 21" id="KW-1133">Transmembrane helix</keyword>
<dbReference type="Gene3D" id="3.80.10.10">
    <property type="entry name" value="Ribonuclease Inhibitor"/>
    <property type="match status" value="1"/>
</dbReference>
<evidence type="ECO:0000256" key="4">
    <source>
        <dbReference type="ARBA" id="ARBA00022553"/>
    </source>
</evidence>
<evidence type="ECO:0000256" key="16">
    <source>
        <dbReference type="ARBA" id="ARBA00023180"/>
    </source>
</evidence>
<evidence type="ECO:0000256" key="18">
    <source>
        <dbReference type="ARBA" id="ARBA00048679"/>
    </source>
</evidence>